<dbReference type="Proteomes" id="UP000449547">
    <property type="component" value="Unassembled WGS sequence"/>
</dbReference>
<reference evidence="5 6" key="1">
    <citation type="submission" date="2019-07" db="EMBL/GenBank/DDBJ databases">
        <title>Genome assembly of two rare yeast pathogens: Diutina rugosa and Trichomonascus ciferrii.</title>
        <authorList>
            <person name="Mixao V."/>
            <person name="Saus E."/>
            <person name="Hansen A."/>
            <person name="Lass-Flor C."/>
            <person name="Gabaldon T."/>
        </authorList>
    </citation>
    <scope>NUCLEOTIDE SEQUENCE [LARGE SCALE GENOMIC DNA]</scope>
    <source>
        <strain evidence="5 6">CBS 613</strain>
    </source>
</reference>
<evidence type="ECO:0000313" key="6">
    <source>
        <dbReference type="Proteomes" id="UP000449547"/>
    </source>
</evidence>
<keyword evidence="2" id="KW-0819">tRNA processing</keyword>
<dbReference type="OrthoDB" id="408683at2759"/>
<proteinExistence type="inferred from homology"/>
<evidence type="ECO:0000256" key="3">
    <source>
        <dbReference type="SAM" id="MobiDB-lite"/>
    </source>
</evidence>
<feature type="region of interest" description="Disordered" evidence="3">
    <location>
        <begin position="265"/>
        <end position="285"/>
    </location>
</feature>
<dbReference type="EMBL" id="SWFT01000026">
    <property type="protein sequence ID" value="KAA8907295.1"/>
    <property type="molecule type" value="Genomic_DNA"/>
</dbReference>
<dbReference type="GeneID" id="54779268"/>
<feature type="region of interest" description="Disordered" evidence="3">
    <location>
        <begin position="212"/>
        <end position="231"/>
    </location>
</feature>
<dbReference type="InterPro" id="IPR024336">
    <property type="entry name" value="tRNA_splic_suSen54_N"/>
</dbReference>
<gene>
    <name evidence="5" type="ORF">DIURU_000615</name>
</gene>
<dbReference type="GO" id="GO:0000379">
    <property type="term" value="P:tRNA-type intron splice site recognition and cleavage"/>
    <property type="evidence" value="ECO:0007669"/>
    <property type="project" value="TreeGrafter"/>
</dbReference>
<dbReference type="InterPro" id="IPR024337">
    <property type="entry name" value="tRNA_splic_suSen54"/>
</dbReference>
<dbReference type="VEuPathDB" id="FungiDB:DIURU_000615"/>
<dbReference type="Pfam" id="PF12928">
    <property type="entry name" value="tRNA_int_end_N2"/>
    <property type="match status" value="1"/>
</dbReference>
<feature type="domain" description="tRNA-splicing endonuclease subunit Sen54 N-terminal" evidence="4">
    <location>
        <begin position="44"/>
        <end position="109"/>
    </location>
</feature>
<sequence>MDSDDEVLIDWRSVPLPKRGEKEFEPDGSDVQQGSLSEAVEAMFSALGFPRGHSLRQHVEAVWIGDRSVVPFPKGNYFRDMGSAGDKGILQLDAVETIYLCERGSLTVLLGDDQFQQELETTKSAEKFRQVDTTRLPACDLAELYAASGVDIDEYQIYAYLKRLGYLVRRWNITNTETTPKVSYNPPWWQYFTRFTSYYKLFASLSRPQVDDFSTQPPPSPQGFAVWKPTPNFRKSDPPPPHYHVVCVSAHDPFPTLESVHSLAQVSPGVPPRPQKPGRKLRRAPNNPMVAYNQARDSKIRMGHSPTVYAVNSDGIINIVTLGVGDFELINEPELEEMFPGRFHGIMVRN</sequence>
<evidence type="ECO:0000259" key="4">
    <source>
        <dbReference type="Pfam" id="PF12928"/>
    </source>
</evidence>
<comment type="similarity">
    <text evidence="1">Belongs to the SEN54 family.</text>
</comment>
<dbReference type="PANTHER" id="PTHR21027">
    <property type="entry name" value="TRNA-SPLICING ENDONUCLEASE SUBUNIT SEN54"/>
    <property type="match status" value="1"/>
</dbReference>
<dbReference type="GO" id="GO:0000214">
    <property type="term" value="C:tRNA-intron endonuclease complex"/>
    <property type="evidence" value="ECO:0007669"/>
    <property type="project" value="TreeGrafter"/>
</dbReference>
<comment type="caution">
    <text evidence="5">The sequence shown here is derived from an EMBL/GenBank/DDBJ whole genome shotgun (WGS) entry which is preliminary data.</text>
</comment>
<name>A0A642UXK4_DIURU</name>
<dbReference type="RefSeq" id="XP_034014604.1">
    <property type="nucleotide sequence ID" value="XM_034158883.1"/>
</dbReference>
<organism evidence="5 6">
    <name type="scientific">Diutina rugosa</name>
    <name type="common">Yeast</name>
    <name type="synonym">Candida rugosa</name>
    <dbReference type="NCBI Taxonomy" id="5481"/>
    <lineage>
        <taxon>Eukaryota</taxon>
        <taxon>Fungi</taxon>
        <taxon>Dikarya</taxon>
        <taxon>Ascomycota</taxon>
        <taxon>Saccharomycotina</taxon>
        <taxon>Pichiomycetes</taxon>
        <taxon>Debaryomycetaceae</taxon>
        <taxon>Diutina</taxon>
    </lineage>
</organism>
<evidence type="ECO:0000256" key="1">
    <source>
        <dbReference type="ARBA" id="ARBA00005736"/>
    </source>
</evidence>
<dbReference type="OMA" id="MYMRLRH"/>
<accession>A0A642UXK4</accession>
<evidence type="ECO:0000313" key="5">
    <source>
        <dbReference type="EMBL" id="KAA8907295.1"/>
    </source>
</evidence>
<evidence type="ECO:0000256" key="2">
    <source>
        <dbReference type="ARBA" id="ARBA00022694"/>
    </source>
</evidence>
<keyword evidence="6" id="KW-1185">Reference proteome</keyword>
<protein>
    <recommendedName>
        <fullName evidence="4">tRNA-splicing endonuclease subunit Sen54 N-terminal domain-containing protein</fullName>
    </recommendedName>
</protein>
<dbReference type="PANTHER" id="PTHR21027:SF1">
    <property type="entry name" value="TRNA-SPLICING ENDONUCLEASE SUBUNIT SEN54"/>
    <property type="match status" value="1"/>
</dbReference>
<dbReference type="AlphaFoldDB" id="A0A642UXK4"/>